<dbReference type="RefSeq" id="WP_071833270.1">
    <property type="nucleotide sequence ID" value="NZ_LSRP01000085.1"/>
</dbReference>
<proteinExistence type="predicted"/>
<name>A0A657LSA7_9HYPH</name>
<gene>
    <name evidence="1" type="ORF">AX760_03510</name>
</gene>
<dbReference type="EMBL" id="LSRP01000085">
    <property type="protein sequence ID" value="OJF96929.1"/>
    <property type="molecule type" value="Genomic_DNA"/>
</dbReference>
<organism evidence="1 2">
    <name type="scientific">Pararhizobium antarcticum</name>
    <dbReference type="NCBI Taxonomy" id="1798805"/>
    <lineage>
        <taxon>Bacteria</taxon>
        <taxon>Pseudomonadati</taxon>
        <taxon>Pseudomonadota</taxon>
        <taxon>Alphaproteobacteria</taxon>
        <taxon>Hyphomicrobiales</taxon>
        <taxon>Rhizobiaceae</taxon>
        <taxon>Rhizobium/Agrobacterium group</taxon>
        <taxon>Pararhizobium</taxon>
    </lineage>
</organism>
<evidence type="ECO:0000313" key="2">
    <source>
        <dbReference type="Proteomes" id="UP000182661"/>
    </source>
</evidence>
<keyword evidence="2" id="KW-1185">Reference proteome</keyword>
<protein>
    <submittedName>
        <fullName evidence="1">Uncharacterized protein</fullName>
    </submittedName>
</protein>
<evidence type="ECO:0000313" key="1">
    <source>
        <dbReference type="EMBL" id="OJF96929.1"/>
    </source>
</evidence>
<reference evidence="1 2" key="1">
    <citation type="submission" date="2016-02" db="EMBL/GenBank/DDBJ databases">
        <title>Genome sequencing of a beta-galactosidase producing bacteria Rhizobium sp. 59.</title>
        <authorList>
            <person name="Wang D."/>
            <person name="Kot W."/>
            <person name="Qin Y."/>
            <person name="Hansen L."/>
            <person name="Naqvi K."/>
            <person name="Rensing C."/>
        </authorList>
    </citation>
    <scope>NUCLEOTIDE SEQUENCE [LARGE SCALE GENOMIC DNA]</scope>
    <source>
        <strain evidence="1 2">59</strain>
    </source>
</reference>
<dbReference type="Proteomes" id="UP000182661">
    <property type="component" value="Unassembled WGS sequence"/>
</dbReference>
<dbReference type="OrthoDB" id="8289686at2"/>
<accession>A0A657LSA7</accession>
<comment type="caution">
    <text evidence="1">The sequence shown here is derived from an EMBL/GenBank/DDBJ whole genome shotgun (WGS) entry which is preliminary data.</text>
</comment>
<sequence length="89" mass="10042">MSEQRPDQYMMIGLHKMASQFGDGLVPELYALLSRRSFHEETVANVVAFPNEQVRLPVRQPFFVAPDAADNILRFPIAAGADPARKDKR</sequence>
<dbReference type="AlphaFoldDB" id="A0A657LSA7"/>